<dbReference type="EMBL" id="JAVRRG010000039">
    <property type="protein sequence ID" value="KAK5093825.1"/>
    <property type="molecule type" value="Genomic_DNA"/>
</dbReference>
<name>A0ABR0KDR8_9EURO</name>
<sequence>MVPSSFNPPHAASSQRWSKAALASGKWSTLVVHFFLNPPRTGTLEKLVKLGLLTSLRRMVAAQQELCGIEEFVSALAAAPAPELGLIELQLQ</sequence>
<reference evidence="1 2" key="1">
    <citation type="submission" date="2023-08" db="EMBL/GenBank/DDBJ databases">
        <title>Black Yeasts Isolated from many extreme environments.</title>
        <authorList>
            <person name="Coleine C."/>
            <person name="Stajich J.E."/>
            <person name="Selbmann L."/>
        </authorList>
    </citation>
    <scope>NUCLEOTIDE SEQUENCE [LARGE SCALE GENOMIC DNA]</scope>
    <source>
        <strain evidence="1 2">CCFEE 5885</strain>
    </source>
</reference>
<accession>A0ABR0KDR8</accession>
<keyword evidence="2" id="KW-1185">Reference proteome</keyword>
<evidence type="ECO:0000313" key="1">
    <source>
        <dbReference type="EMBL" id="KAK5093825.1"/>
    </source>
</evidence>
<organism evidence="1 2">
    <name type="scientific">Lithohypha guttulata</name>
    <dbReference type="NCBI Taxonomy" id="1690604"/>
    <lineage>
        <taxon>Eukaryota</taxon>
        <taxon>Fungi</taxon>
        <taxon>Dikarya</taxon>
        <taxon>Ascomycota</taxon>
        <taxon>Pezizomycotina</taxon>
        <taxon>Eurotiomycetes</taxon>
        <taxon>Chaetothyriomycetidae</taxon>
        <taxon>Chaetothyriales</taxon>
        <taxon>Trichomeriaceae</taxon>
        <taxon>Lithohypha</taxon>
    </lineage>
</organism>
<protein>
    <submittedName>
        <fullName evidence="1">Uncharacterized protein</fullName>
    </submittedName>
</protein>
<dbReference type="Proteomes" id="UP001345013">
    <property type="component" value="Unassembled WGS sequence"/>
</dbReference>
<evidence type="ECO:0000313" key="2">
    <source>
        <dbReference type="Proteomes" id="UP001345013"/>
    </source>
</evidence>
<proteinExistence type="predicted"/>
<gene>
    <name evidence="1" type="ORF">LTR24_004020</name>
</gene>
<comment type="caution">
    <text evidence="1">The sequence shown here is derived from an EMBL/GenBank/DDBJ whole genome shotgun (WGS) entry which is preliminary data.</text>
</comment>